<evidence type="ECO:0000313" key="9">
    <source>
        <dbReference type="EMBL" id="QAR32316.1"/>
    </source>
</evidence>
<comment type="subcellular location">
    <subcellularLocation>
        <location evidence="1">Cell membrane</location>
        <topology evidence="1">Multi-pass membrane protein</topology>
    </subcellularLocation>
</comment>
<proteinExistence type="predicted"/>
<dbReference type="Proteomes" id="UP000287502">
    <property type="component" value="Chromosome"/>
</dbReference>
<keyword evidence="3" id="KW-1003">Cell membrane</keyword>
<feature type="transmembrane region" description="Helical" evidence="8">
    <location>
        <begin position="279"/>
        <end position="296"/>
    </location>
</feature>
<gene>
    <name evidence="9" type="ORF">EP073_02555</name>
</gene>
<evidence type="ECO:0000256" key="1">
    <source>
        <dbReference type="ARBA" id="ARBA00004651"/>
    </source>
</evidence>
<feature type="transmembrane region" description="Helical" evidence="8">
    <location>
        <begin position="122"/>
        <end position="142"/>
    </location>
</feature>
<evidence type="ECO:0000256" key="5">
    <source>
        <dbReference type="ARBA" id="ARBA00022989"/>
    </source>
</evidence>
<protein>
    <submittedName>
        <fullName evidence="9">Potassium transporter KtrB</fullName>
    </submittedName>
</protein>
<evidence type="ECO:0000256" key="6">
    <source>
        <dbReference type="ARBA" id="ARBA00023065"/>
    </source>
</evidence>
<evidence type="ECO:0000313" key="10">
    <source>
        <dbReference type="Proteomes" id="UP000287502"/>
    </source>
</evidence>
<dbReference type="GO" id="GO:0030001">
    <property type="term" value="P:metal ion transport"/>
    <property type="evidence" value="ECO:0007669"/>
    <property type="project" value="UniProtKB-ARBA"/>
</dbReference>
<dbReference type="OrthoDB" id="9810952at2"/>
<keyword evidence="10" id="KW-1185">Reference proteome</keyword>
<dbReference type="RefSeq" id="WP_128465603.1">
    <property type="nucleotide sequence ID" value="NZ_CP035108.1"/>
</dbReference>
<organism evidence="9 10">
    <name type="scientific">Geovibrio thiophilus</name>
    <dbReference type="NCBI Taxonomy" id="139438"/>
    <lineage>
        <taxon>Bacteria</taxon>
        <taxon>Pseudomonadati</taxon>
        <taxon>Deferribacterota</taxon>
        <taxon>Deferribacteres</taxon>
        <taxon>Deferribacterales</taxon>
        <taxon>Geovibrionaceae</taxon>
        <taxon>Geovibrio</taxon>
    </lineage>
</organism>
<feature type="transmembrane region" description="Helical" evidence="8">
    <location>
        <begin position="341"/>
        <end position="360"/>
    </location>
</feature>
<feature type="transmembrane region" description="Helical" evidence="8">
    <location>
        <begin position="12"/>
        <end position="32"/>
    </location>
</feature>
<dbReference type="Pfam" id="PF02386">
    <property type="entry name" value="TrkH"/>
    <property type="match status" value="1"/>
</dbReference>
<keyword evidence="7 8" id="KW-0472">Membrane</keyword>
<keyword evidence="5 8" id="KW-1133">Transmembrane helix</keyword>
<name>A0A410JVU9_9BACT</name>
<evidence type="ECO:0000256" key="7">
    <source>
        <dbReference type="ARBA" id="ARBA00023136"/>
    </source>
</evidence>
<sequence>MRFISGLKPFQFLVLGFLSYVVIGTAFLSLPISQVTWVSTMDNLFNVTSAVSTTGLSTVGVSDSYTLFGQIVILVLFQLGGIGYMTLTSFIILARGRQLSELRNGVLGTEFSLPAEFKIHSFIFQVAVFTLTIELIGTMILFMEFRSAGVDSPFWMALFHAVSAFTTSGFSTFSNSMESFKGNWVICVTVGALCYMGSIGFIVLHDAFLAIKSKAYRITFTSKVILVITALIFFVCAPLFYLSEPSLRSTGFSEGVLISAFQIMTASSTAGFNTVSIGGLAPASLTLLIIAMVIGASPSGTGGGIKTTSVSSCIGIVVSILRGRSSVTFFGHSIPNVRLMTAVASVSVYLAVLAAGVFMLSITEKQEYIKLVFEAASALGTVGLSMGITGELSGAGKMIITFLMFAGRVGPLTIGLSLFHSAKEAGKPKKSDLAV</sequence>
<evidence type="ECO:0000256" key="8">
    <source>
        <dbReference type="SAM" id="Phobius"/>
    </source>
</evidence>
<keyword evidence="6" id="KW-0406">Ion transport</keyword>
<feature type="transmembrane region" description="Helical" evidence="8">
    <location>
        <begin position="185"/>
        <end position="204"/>
    </location>
</feature>
<dbReference type="EMBL" id="CP035108">
    <property type="protein sequence ID" value="QAR32316.1"/>
    <property type="molecule type" value="Genomic_DNA"/>
</dbReference>
<feature type="transmembrane region" description="Helical" evidence="8">
    <location>
        <begin position="372"/>
        <end position="392"/>
    </location>
</feature>
<dbReference type="GO" id="GO:0005886">
    <property type="term" value="C:plasma membrane"/>
    <property type="evidence" value="ECO:0007669"/>
    <property type="project" value="UniProtKB-SubCell"/>
</dbReference>
<dbReference type="AlphaFoldDB" id="A0A410JVU9"/>
<reference evidence="9 10" key="1">
    <citation type="submission" date="2019-01" db="EMBL/GenBank/DDBJ databases">
        <title>Geovibrio thiophilus DSM 11263, complete genome.</title>
        <authorList>
            <person name="Spring S."/>
            <person name="Bunk B."/>
            <person name="Sproer C."/>
        </authorList>
    </citation>
    <scope>NUCLEOTIDE SEQUENCE [LARGE SCALE GENOMIC DNA]</scope>
    <source>
        <strain evidence="9 10">DSM 11263</strain>
    </source>
</reference>
<dbReference type="InterPro" id="IPR003445">
    <property type="entry name" value="Cat_transpt"/>
</dbReference>
<dbReference type="GO" id="GO:0008324">
    <property type="term" value="F:monoatomic cation transmembrane transporter activity"/>
    <property type="evidence" value="ECO:0007669"/>
    <property type="project" value="InterPro"/>
</dbReference>
<accession>A0A410JVU9</accession>
<keyword evidence="2" id="KW-0813">Transport</keyword>
<dbReference type="PANTHER" id="PTHR32024:SF1">
    <property type="entry name" value="KTR SYSTEM POTASSIUM UPTAKE PROTEIN B"/>
    <property type="match status" value="1"/>
</dbReference>
<keyword evidence="4 8" id="KW-0812">Transmembrane</keyword>
<evidence type="ECO:0000256" key="2">
    <source>
        <dbReference type="ARBA" id="ARBA00022448"/>
    </source>
</evidence>
<feature type="transmembrane region" description="Helical" evidence="8">
    <location>
        <begin position="224"/>
        <end position="243"/>
    </location>
</feature>
<dbReference type="PANTHER" id="PTHR32024">
    <property type="entry name" value="TRK SYSTEM POTASSIUM UPTAKE PROTEIN TRKG-RELATED"/>
    <property type="match status" value="1"/>
</dbReference>
<feature type="transmembrane region" description="Helical" evidence="8">
    <location>
        <begin position="67"/>
        <end position="93"/>
    </location>
</feature>
<evidence type="ECO:0000256" key="4">
    <source>
        <dbReference type="ARBA" id="ARBA00022692"/>
    </source>
</evidence>
<feature type="transmembrane region" description="Helical" evidence="8">
    <location>
        <begin position="154"/>
        <end position="173"/>
    </location>
</feature>
<feature type="transmembrane region" description="Helical" evidence="8">
    <location>
        <begin position="398"/>
        <end position="419"/>
    </location>
</feature>
<evidence type="ECO:0000256" key="3">
    <source>
        <dbReference type="ARBA" id="ARBA00022475"/>
    </source>
</evidence>
<dbReference type="KEGG" id="gtl:EP073_02555"/>